<dbReference type="WormBase" id="SRAE_2000439800">
    <property type="protein sequence ID" value="SRP06490"/>
    <property type="gene ID" value="WBGene00264630"/>
</dbReference>
<keyword evidence="3" id="KW-0064">Aspartyl protease</keyword>
<reference evidence="8" key="2">
    <citation type="submission" date="2020-12" db="UniProtKB">
        <authorList>
            <consortium name="WormBaseParasite"/>
        </authorList>
    </citation>
    <scope>IDENTIFICATION</scope>
</reference>
<evidence type="ECO:0000259" key="5">
    <source>
        <dbReference type="PROSITE" id="PS50030"/>
    </source>
</evidence>
<evidence type="ECO:0000256" key="3">
    <source>
        <dbReference type="ARBA" id="ARBA00022750"/>
    </source>
</evidence>
<sequence>MRVTVTNEDDVLPLEVGESVILNEFLSICKTMLPNLEGPAEKLVVDVDGSKIIPVPENLTKTIGEHNFKDGSFIYVFPVARLLNPLMRQMQNVSEVNEPIENQQRLSNVPQPDREVGGIVDNGTEESKMKIEAKMLHDRALENPNVLRSISDTFPSLLETFNKDKSFESFFAAFKKDIEAERRKQLLMQDEFSEEGQRYIAEQIRRQNIEENFRMAQEYIPETFFINNLLWIKLKINGVPVLGIVDSGCQSSAVVSLNIIKKCNLLNLVDKRYFGAASGIGGMSNIIGKIHSTSISVNEHLFEIPIQVLDGNDSTVLIGLDMLKRNQCVIDLQKNVLRFGDGTETPFLSEAEAQRERDLFDEQMAIYNSSQSMETETVPAVFVADSEKLSELISMGFEEGRAREALKVCDNNLELAVNFLFSN</sequence>
<dbReference type="Proteomes" id="UP000035682">
    <property type="component" value="Unplaced"/>
</dbReference>
<organism evidence="6">
    <name type="scientific">Strongyloides ratti</name>
    <name type="common">Parasitic roundworm</name>
    <dbReference type="NCBI Taxonomy" id="34506"/>
    <lineage>
        <taxon>Eukaryota</taxon>
        <taxon>Metazoa</taxon>
        <taxon>Ecdysozoa</taxon>
        <taxon>Nematoda</taxon>
        <taxon>Chromadorea</taxon>
        <taxon>Rhabditida</taxon>
        <taxon>Tylenchina</taxon>
        <taxon>Panagrolaimomorpha</taxon>
        <taxon>Strongyloidoidea</taxon>
        <taxon>Strongyloididae</taxon>
        <taxon>Strongyloides</taxon>
    </lineage>
</organism>
<dbReference type="InterPro" id="IPR015940">
    <property type="entry name" value="UBA"/>
</dbReference>
<dbReference type="Pfam" id="PF00627">
    <property type="entry name" value="UBA"/>
    <property type="match status" value="1"/>
</dbReference>
<protein>
    <submittedName>
        <fullName evidence="6">Protein DDI1 homolog 2</fullName>
    </submittedName>
</protein>
<dbReference type="OrthoDB" id="1047367at2759"/>
<dbReference type="InterPro" id="IPR021109">
    <property type="entry name" value="Peptidase_aspartic_dom_sf"/>
</dbReference>
<dbReference type="STRING" id="34506.A0A090LIX8"/>
<dbReference type="InterPro" id="IPR019103">
    <property type="entry name" value="Peptidase_aspartic_DDI1-type"/>
</dbReference>
<evidence type="ECO:0000313" key="9">
    <source>
        <dbReference type="WormBase" id="SRAE_2000439800"/>
    </source>
</evidence>
<dbReference type="GeneID" id="36382123"/>
<comment type="similarity">
    <text evidence="1">Belongs to the DDI1 family.</text>
</comment>
<accession>A0A090LIX8</accession>
<evidence type="ECO:0000256" key="1">
    <source>
        <dbReference type="ARBA" id="ARBA00009136"/>
    </source>
</evidence>
<keyword evidence="4" id="KW-0378">Hydrolase</keyword>
<feature type="domain" description="UBA" evidence="5">
    <location>
        <begin position="383"/>
        <end position="423"/>
    </location>
</feature>
<dbReference type="GO" id="GO:0004190">
    <property type="term" value="F:aspartic-type endopeptidase activity"/>
    <property type="evidence" value="ECO:0007669"/>
    <property type="project" value="UniProtKB-KW"/>
</dbReference>
<dbReference type="SUPFAM" id="SSF50630">
    <property type="entry name" value="Acid proteases"/>
    <property type="match status" value="1"/>
</dbReference>
<evidence type="ECO:0000313" key="7">
    <source>
        <dbReference type="Proteomes" id="UP000035682"/>
    </source>
</evidence>
<evidence type="ECO:0000256" key="4">
    <source>
        <dbReference type="ARBA" id="ARBA00022801"/>
    </source>
</evidence>
<dbReference type="GO" id="GO:0006508">
    <property type="term" value="P:proteolysis"/>
    <property type="evidence" value="ECO:0007669"/>
    <property type="project" value="UniProtKB-KW"/>
</dbReference>
<dbReference type="SMART" id="SM00165">
    <property type="entry name" value="UBA"/>
    <property type="match status" value="1"/>
</dbReference>
<dbReference type="RefSeq" id="XP_024508951.1">
    <property type="nucleotide sequence ID" value="XM_024643265.1"/>
</dbReference>
<reference evidence="6 7" key="1">
    <citation type="submission" date="2014-09" db="EMBL/GenBank/DDBJ databases">
        <authorList>
            <person name="Martin A.A."/>
        </authorList>
    </citation>
    <scope>NUCLEOTIDE SEQUENCE</scope>
    <source>
        <strain evidence="7">ED321</strain>
        <strain evidence="6">ED321 Heterogonic</strain>
    </source>
</reference>
<evidence type="ECO:0000313" key="6">
    <source>
        <dbReference type="EMBL" id="CEF69752.1"/>
    </source>
</evidence>
<gene>
    <name evidence="6 8 9" type="ORF">SRAE_2000439800</name>
</gene>
<dbReference type="PANTHER" id="PTHR12917:SF1">
    <property type="entry name" value="AT13091P"/>
    <property type="match status" value="1"/>
</dbReference>
<dbReference type="CTD" id="36382123"/>
<keyword evidence="2" id="KW-0645">Protease</keyword>
<dbReference type="SUPFAM" id="SSF46934">
    <property type="entry name" value="UBA-like"/>
    <property type="match status" value="1"/>
</dbReference>
<dbReference type="AlphaFoldDB" id="A0A090LIX8"/>
<dbReference type="InterPro" id="IPR009060">
    <property type="entry name" value="UBA-like_sf"/>
</dbReference>
<dbReference type="eggNOG" id="KOG0012">
    <property type="taxonomic scope" value="Eukaryota"/>
</dbReference>
<dbReference type="PROSITE" id="PS50030">
    <property type="entry name" value="UBA"/>
    <property type="match status" value="1"/>
</dbReference>
<dbReference type="Gene3D" id="2.40.70.10">
    <property type="entry name" value="Acid Proteases"/>
    <property type="match status" value="1"/>
</dbReference>
<dbReference type="Pfam" id="PF09668">
    <property type="entry name" value="Asp_protease"/>
    <property type="match status" value="1"/>
</dbReference>
<name>A0A090LIX8_STRRB</name>
<evidence type="ECO:0000313" key="8">
    <source>
        <dbReference type="WBParaSite" id="SRAE_2000439800.1"/>
    </source>
</evidence>
<proteinExistence type="inferred from homology"/>
<dbReference type="WBParaSite" id="SRAE_2000439800.1">
    <property type="protein sequence ID" value="SRAE_2000439800.1"/>
    <property type="gene ID" value="WBGene00264630"/>
</dbReference>
<dbReference type="PANTHER" id="PTHR12917">
    <property type="entry name" value="ASPARTYL PROTEASE DDI-RELATED"/>
    <property type="match status" value="1"/>
</dbReference>
<evidence type="ECO:0000256" key="2">
    <source>
        <dbReference type="ARBA" id="ARBA00022670"/>
    </source>
</evidence>
<dbReference type="eggNOG" id="KOG0027">
    <property type="taxonomic scope" value="Eukaryota"/>
</dbReference>
<dbReference type="Gene3D" id="1.10.8.10">
    <property type="entry name" value="DNA helicase RuvA subunit, C-terminal domain"/>
    <property type="match status" value="1"/>
</dbReference>
<dbReference type="CDD" id="cd14291">
    <property type="entry name" value="UBA1_NUB1_like"/>
    <property type="match status" value="1"/>
</dbReference>
<keyword evidence="7" id="KW-1185">Reference proteome</keyword>
<dbReference type="EMBL" id="LN609529">
    <property type="protein sequence ID" value="CEF69752.1"/>
    <property type="molecule type" value="Genomic_DNA"/>
</dbReference>